<dbReference type="Gene3D" id="3.30.565.10">
    <property type="entry name" value="Histidine kinase-like ATPase, C-terminal domain"/>
    <property type="match status" value="1"/>
</dbReference>
<sequence>MMTKKKQPSSKGNSRSKSKSKTYEEQKLKFKSPAEFFAENQNIAGFDNPGKALYTTVRELVENSLDAAESIRTLPEVHLKITELSNKSFSQAQGLSVQDRVDKALYRGKKKGKKTKGDKNSDDESDDEHGEEANSKSQGSQKYFKLVCKDNGCGMKHERIPDMFGRVLAGSKYGVKQARGKFGLGAKMALIWSKKSTGLPIEIKSSHTNNPDESSDFITHCILDIDIHKNEPNIRVHEKVPNDEAWHGSEVAVTISGNWKTYKSRVLNYMELLAVITPYAHFTLEFICEDNPKKSFTMDYRRRSEQMCKLAKEVKHHPKSVDNLIVRQLLNMTKKKTLEQCLCSDLQGINKPLAKRLIDELEQLTDQNFDRDTLCSRIDTRTVQQLTAMLNDTNVFAPPDSRCLSPAGEYNLRLGIMKQFQPDLVATYTSKPGSYNGHPFVVEAAVAFGGAKGKPGLTIYRFANRIPLLFEPGNDIVNIAANRRVKWSSYKINHKTDKVGVFVSIVSTKIPFKGTGKEYIGDDVTEMAESVKTAISRCCLQLKSKLTARRLERDHAARARNLAKYVPDCSRALFGVLSAMKEGYEANGAKRRKVEDGVIDKVKTEMISKMSSGEVTQASISSKLIEAIEQADHAMALEQATKRGRGQASRCNVHLIPEFFSENGTPEQVLFKGLAAGSEARSETIFHPMMALKLMECCRVNT</sequence>
<dbReference type="CDD" id="cd00823">
    <property type="entry name" value="TopoIIB_Trans"/>
    <property type="match status" value="1"/>
</dbReference>
<evidence type="ECO:0000313" key="8">
    <source>
        <dbReference type="EMBL" id="CAE0438609.1"/>
    </source>
</evidence>
<dbReference type="InterPro" id="IPR036890">
    <property type="entry name" value="HATPase_C_sf"/>
</dbReference>
<dbReference type="GO" id="GO:0003677">
    <property type="term" value="F:DNA binding"/>
    <property type="evidence" value="ECO:0007669"/>
    <property type="project" value="UniProtKB-KW"/>
</dbReference>
<dbReference type="SUPFAM" id="SSF54211">
    <property type="entry name" value="Ribosomal protein S5 domain 2-like"/>
    <property type="match status" value="1"/>
</dbReference>
<protein>
    <recommendedName>
        <fullName evidence="7">DNA topoisomerase VI subunit B transducer domain-containing protein</fullName>
    </recommendedName>
</protein>
<dbReference type="InterPro" id="IPR005734">
    <property type="entry name" value="TopoVI_B"/>
</dbReference>
<reference evidence="8" key="1">
    <citation type="submission" date="2021-01" db="EMBL/GenBank/DDBJ databases">
        <authorList>
            <person name="Corre E."/>
            <person name="Pelletier E."/>
            <person name="Niang G."/>
            <person name="Scheremetjew M."/>
            <person name="Finn R."/>
            <person name="Kale V."/>
            <person name="Holt S."/>
            <person name="Cochrane G."/>
            <person name="Meng A."/>
            <person name="Brown T."/>
            <person name="Cohen L."/>
        </authorList>
    </citation>
    <scope>NUCLEOTIDE SEQUENCE</scope>
    <source>
        <strain evidence="8">GSBS06</strain>
    </source>
</reference>
<evidence type="ECO:0000259" key="7">
    <source>
        <dbReference type="Pfam" id="PF09239"/>
    </source>
</evidence>
<feature type="region of interest" description="Disordered" evidence="6">
    <location>
        <begin position="1"/>
        <end position="26"/>
    </location>
</feature>
<dbReference type="InterPro" id="IPR014721">
    <property type="entry name" value="Ribsml_uS5_D2-typ_fold_subgr"/>
</dbReference>
<dbReference type="Pfam" id="PF09239">
    <property type="entry name" value="Topo-VIb_trans"/>
    <property type="match status" value="1"/>
</dbReference>
<evidence type="ECO:0000256" key="4">
    <source>
        <dbReference type="ARBA" id="ARBA00023125"/>
    </source>
</evidence>
<dbReference type="NCBIfam" id="NF003218">
    <property type="entry name" value="PRK04184.1"/>
    <property type="match status" value="1"/>
</dbReference>
<dbReference type="EMBL" id="HBIN01011783">
    <property type="protein sequence ID" value="CAE0438609.1"/>
    <property type="molecule type" value="Transcribed_RNA"/>
</dbReference>
<feature type="domain" description="DNA topoisomerase VI subunit B transducer" evidence="7">
    <location>
        <begin position="399"/>
        <end position="556"/>
    </location>
</feature>
<dbReference type="GO" id="GO:0006265">
    <property type="term" value="P:DNA topological change"/>
    <property type="evidence" value="ECO:0007669"/>
    <property type="project" value="InterPro"/>
</dbReference>
<dbReference type="PANTHER" id="PTHR48444:SF1">
    <property type="entry name" value="DNA TOPOISOMERASE 6 SUBUNIT B"/>
    <property type="match status" value="1"/>
</dbReference>
<evidence type="ECO:0000256" key="3">
    <source>
        <dbReference type="ARBA" id="ARBA00023029"/>
    </source>
</evidence>
<dbReference type="GO" id="GO:0005524">
    <property type="term" value="F:ATP binding"/>
    <property type="evidence" value="ECO:0007669"/>
    <property type="project" value="UniProtKB-KW"/>
</dbReference>
<evidence type="ECO:0000256" key="5">
    <source>
        <dbReference type="ARBA" id="ARBA00023235"/>
    </source>
</evidence>
<dbReference type="FunFam" id="3.30.230.10:FF:000050">
    <property type="entry name" value="DNA topoisomerase 6 subunit B"/>
    <property type="match status" value="1"/>
</dbReference>
<keyword evidence="2" id="KW-0067">ATP-binding</keyword>
<evidence type="ECO:0000256" key="6">
    <source>
        <dbReference type="SAM" id="MobiDB-lite"/>
    </source>
</evidence>
<dbReference type="Gene3D" id="1.10.8.50">
    <property type="match status" value="1"/>
</dbReference>
<dbReference type="HAMAP" id="MF_00322">
    <property type="entry name" value="Top6B"/>
    <property type="match status" value="1"/>
</dbReference>
<keyword evidence="1" id="KW-0547">Nucleotide-binding</keyword>
<proteinExistence type="inferred from homology"/>
<evidence type="ECO:0000256" key="2">
    <source>
        <dbReference type="ARBA" id="ARBA00022840"/>
    </source>
</evidence>
<dbReference type="Gene3D" id="3.30.230.10">
    <property type="match status" value="1"/>
</dbReference>
<feature type="region of interest" description="Disordered" evidence="6">
    <location>
        <begin position="106"/>
        <end position="138"/>
    </location>
</feature>
<feature type="compositionally biased region" description="Basic residues" evidence="6">
    <location>
        <begin position="1"/>
        <end position="20"/>
    </location>
</feature>
<organism evidence="8">
    <name type="scientific">Aplanochytrium stocchinoi</name>
    <dbReference type="NCBI Taxonomy" id="215587"/>
    <lineage>
        <taxon>Eukaryota</taxon>
        <taxon>Sar</taxon>
        <taxon>Stramenopiles</taxon>
        <taxon>Bigyra</taxon>
        <taxon>Labyrinthulomycetes</taxon>
        <taxon>Thraustochytrida</taxon>
        <taxon>Thraustochytriidae</taxon>
        <taxon>Aplanochytrium</taxon>
    </lineage>
</organism>
<name>A0A7S3LRB3_9STRA</name>
<dbReference type="AlphaFoldDB" id="A0A7S3LRB3"/>
<dbReference type="SUPFAM" id="SSF55874">
    <property type="entry name" value="ATPase domain of HSP90 chaperone/DNA topoisomerase II/histidine kinase"/>
    <property type="match status" value="1"/>
</dbReference>
<dbReference type="GO" id="GO:0003918">
    <property type="term" value="F:DNA topoisomerase type II (double strand cut, ATP-hydrolyzing) activity"/>
    <property type="evidence" value="ECO:0007669"/>
    <property type="project" value="InterPro"/>
</dbReference>
<dbReference type="PANTHER" id="PTHR48444">
    <property type="entry name" value="DNA TOPOISOMERASE 6 SUBUNIT B"/>
    <property type="match status" value="1"/>
</dbReference>
<dbReference type="InterPro" id="IPR015320">
    <property type="entry name" value="TopoVI_B_transducer"/>
</dbReference>
<keyword evidence="5" id="KW-0413">Isomerase</keyword>
<gene>
    <name evidence="8" type="ORF">ASTO00021_LOCUS8844</name>
</gene>
<keyword evidence="3" id="KW-0799">Topoisomerase</keyword>
<accession>A0A7S3LRB3</accession>
<evidence type="ECO:0000256" key="1">
    <source>
        <dbReference type="ARBA" id="ARBA00022741"/>
    </source>
</evidence>
<keyword evidence="4" id="KW-0238">DNA-binding</keyword>
<dbReference type="InterPro" id="IPR020568">
    <property type="entry name" value="Ribosomal_Su5_D2-typ_SF"/>
</dbReference>